<evidence type="ECO:0000259" key="5">
    <source>
        <dbReference type="Pfam" id="PF11904"/>
    </source>
</evidence>
<dbReference type="AlphaFoldDB" id="A0A0L9TV04"/>
<dbReference type="Proteomes" id="UP000053144">
    <property type="component" value="Chromosome 2"/>
</dbReference>
<dbReference type="PANTHER" id="PTHR12447:SF20">
    <property type="entry name" value="GPCR-CHAPERONE PROTEIN"/>
    <property type="match status" value="1"/>
</dbReference>
<proteinExistence type="predicted"/>
<dbReference type="GO" id="GO:0012505">
    <property type="term" value="C:endomembrane system"/>
    <property type="evidence" value="ECO:0007669"/>
    <property type="project" value="UniProtKB-SubCell"/>
</dbReference>
<gene>
    <name evidence="6" type="ORF">LR48_Vigan02g057300</name>
</gene>
<dbReference type="STRING" id="3914.A0A0L9TV04"/>
<dbReference type="Gramene" id="KOM34423">
    <property type="protein sequence ID" value="KOM34423"/>
    <property type="gene ID" value="LR48_Vigan02g057300"/>
</dbReference>
<protein>
    <recommendedName>
        <fullName evidence="5">Ankyrin repeat domain-containing protein</fullName>
    </recommendedName>
</protein>
<evidence type="ECO:0000256" key="2">
    <source>
        <dbReference type="ARBA" id="ARBA00022737"/>
    </source>
</evidence>
<dbReference type="InterPro" id="IPR055285">
    <property type="entry name" value="ANKRD13_C"/>
</dbReference>
<dbReference type="EMBL" id="CM003372">
    <property type="protein sequence ID" value="KOM34423.1"/>
    <property type="molecule type" value="Genomic_DNA"/>
</dbReference>
<feature type="domain" description="Ankyrin repeat" evidence="5">
    <location>
        <begin position="2"/>
        <end position="93"/>
    </location>
</feature>
<name>A0A0L9TV04_PHAAN</name>
<dbReference type="InterPro" id="IPR021832">
    <property type="entry name" value="ANKRD13"/>
</dbReference>
<dbReference type="OMA" id="AKDSDIC"/>
<evidence type="ECO:0000313" key="6">
    <source>
        <dbReference type="EMBL" id="KOM34423.1"/>
    </source>
</evidence>
<organism evidence="6 7">
    <name type="scientific">Phaseolus angularis</name>
    <name type="common">Azuki bean</name>
    <name type="synonym">Vigna angularis</name>
    <dbReference type="NCBI Taxonomy" id="3914"/>
    <lineage>
        <taxon>Eukaryota</taxon>
        <taxon>Viridiplantae</taxon>
        <taxon>Streptophyta</taxon>
        <taxon>Embryophyta</taxon>
        <taxon>Tracheophyta</taxon>
        <taxon>Spermatophyta</taxon>
        <taxon>Magnoliopsida</taxon>
        <taxon>eudicotyledons</taxon>
        <taxon>Gunneridae</taxon>
        <taxon>Pentapetalae</taxon>
        <taxon>rosids</taxon>
        <taxon>fabids</taxon>
        <taxon>Fabales</taxon>
        <taxon>Fabaceae</taxon>
        <taxon>Papilionoideae</taxon>
        <taxon>50 kb inversion clade</taxon>
        <taxon>NPAAA clade</taxon>
        <taxon>indigoferoid/millettioid clade</taxon>
        <taxon>Phaseoleae</taxon>
        <taxon>Vigna</taxon>
    </lineage>
</organism>
<comment type="subcellular location">
    <subcellularLocation>
        <location evidence="1">Endomembrane system</location>
    </subcellularLocation>
</comment>
<keyword evidence="3" id="KW-0472">Membrane</keyword>
<sequence length="115" mass="13051">MVAIPVVSTVRVLVTFTKFEELQQENVDEFESAPSSPTGDQKNLEEEENSSSSSSSSWFQWIKAPSRSNSSSLESSSRVFDEQDLFAIPSDYKWFTEEEKAKQKRARKSKMDGSK</sequence>
<reference evidence="7" key="1">
    <citation type="journal article" date="2015" name="Proc. Natl. Acad. Sci. U.S.A.">
        <title>Genome sequencing of adzuki bean (Vigna angularis) provides insight into high starch and low fat accumulation and domestication.</title>
        <authorList>
            <person name="Yang K."/>
            <person name="Tian Z."/>
            <person name="Chen C."/>
            <person name="Luo L."/>
            <person name="Zhao B."/>
            <person name="Wang Z."/>
            <person name="Yu L."/>
            <person name="Li Y."/>
            <person name="Sun Y."/>
            <person name="Li W."/>
            <person name="Chen Y."/>
            <person name="Li Y."/>
            <person name="Zhang Y."/>
            <person name="Ai D."/>
            <person name="Zhao J."/>
            <person name="Shang C."/>
            <person name="Ma Y."/>
            <person name="Wu B."/>
            <person name="Wang M."/>
            <person name="Gao L."/>
            <person name="Sun D."/>
            <person name="Zhang P."/>
            <person name="Guo F."/>
            <person name="Wang W."/>
            <person name="Li Y."/>
            <person name="Wang J."/>
            <person name="Varshney R.K."/>
            <person name="Wang J."/>
            <person name="Ling H.Q."/>
            <person name="Wan P."/>
        </authorList>
    </citation>
    <scope>NUCLEOTIDE SEQUENCE</scope>
    <source>
        <strain evidence="7">cv. Jingnong 6</strain>
    </source>
</reference>
<dbReference type="PANTHER" id="PTHR12447">
    <property type="entry name" value="ANKYRIN REPEAT DOMAIN-CONTAINING PROTEIN 13"/>
    <property type="match status" value="1"/>
</dbReference>
<feature type="region of interest" description="Disordered" evidence="4">
    <location>
        <begin position="26"/>
        <end position="58"/>
    </location>
</feature>
<evidence type="ECO:0000256" key="1">
    <source>
        <dbReference type="ARBA" id="ARBA00004308"/>
    </source>
</evidence>
<accession>A0A0L9TV04</accession>
<dbReference type="Pfam" id="PF11904">
    <property type="entry name" value="ANKRD13_C"/>
    <property type="match status" value="1"/>
</dbReference>
<evidence type="ECO:0000256" key="4">
    <source>
        <dbReference type="SAM" id="MobiDB-lite"/>
    </source>
</evidence>
<evidence type="ECO:0000256" key="3">
    <source>
        <dbReference type="ARBA" id="ARBA00023136"/>
    </source>
</evidence>
<keyword evidence="2" id="KW-0677">Repeat</keyword>
<dbReference type="GO" id="GO:0005737">
    <property type="term" value="C:cytoplasm"/>
    <property type="evidence" value="ECO:0007669"/>
    <property type="project" value="TreeGrafter"/>
</dbReference>
<evidence type="ECO:0000313" key="7">
    <source>
        <dbReference type="Proteomes" id="UP000053144"/>
    </source>
</evidence>